<sequence length="138" mass="14871">MRIITPLVFSATLAVVPFSVSAWEHEMERGVDLYQTADPVMVLSLVCDPNSVYGTTVSAVMVGVGSDLEMNAVATFRFPDLITIQATLDYGRISKSTNEGGAWEPLLAGFRSHNTVEISVDDVSHTVSLGDPMPFSCT</sequence>
<evidence type="ECO:0008006" key="4">
    <source>
        <dbReference type="Google" id="ProtNLM"/>
    </source>
</evidence>
<dbReference type="Proteomes" id="UP000269157">
    <property type="component" value="Unassembled WGS sequence"/>
</dbReference>
<evidence type="ECO:0000313" key="2">
    <source>
        <dbReference type="EMBL" id="RLJ36233.1"/>
    </source>
</evidence>
<gene>
    <name evidence="2" type="ORF">BCF46_3815</name>
</gene>
<keyword evidence="3" id="KW-1185">Reference proteome</keyword>
<organism evidence="2 3">
    <name type="scientific">Litoreibacter meonggei</name>
    <dbReference type="NCBI Taxonomy" id="1049199"/>
    <lineage>
        <taxon>Bacteria</taxon>
        <taxon>Pseudomonadati</taxon>
        <taxon>Pseudomonadota</taxon>
        <taxon>Alphaproteobacteria</taxon>
        <taxon>Rhodobacterales</taxon>
        <taxon>Roseobacteraceae</taxon>
        <taxon>Litoreibacter</taxon>
    </lineage>
</organism>
<evidence type="ECO:0000313" key="3">
    <source>
        <dbReference type="Proteomes" id="UP000269157"/>
    </source>
</evidence>
<dbReference type="RefSeq" id="WP_147436023.1">
    <property type="nucleotide sequence ID" value="NZ_RCCE01000009.1"/>
</dbReference>
<comment type="caution">
    <text evidence="2">The sequence shown here is derived from an EMBL/GenBank/DDBJ whole genome shotgun (WGS) entry which is preliminary data.</text>
</comment>
<name>A0A497VHS1_9RHOB</name>
<feature type="signal peptide" evidence="1">
    <location>
        <begin position="1"/>
        <end position="22"/>
    </location>
</feature>
<dbReference type="AlphaFoldDB" id="A0A497VHS1"/>
<feature type="chain" id="PRO_5019856592" description="VirK protein" evidence="1">
    <location>
        <begin position="23"/>
        <end position="138"/>
    </location>
</feature>
<evidence type="ECO:0000256" key="1">
    <source>
        <dbReference type="SAM" id="SignalP"/>
    </source>
</evidence>
<proteinExistence type="predicted"/>
<accession>A0A497VHS1</accession>
<dbReference type="OrthoDB" id="7742622at2"/>
<dbReference type="EMBL" id="RCCE01000009">
    <property type="protein sequence ID" value="RLJ36233.1"/>
    <property type="molecule type" value="Genomic_DNA"/>
</dbReference>
<protein>
    <recommendedName>
        <fullName evidence="4">VirK protein</fullName>
    </recommendedName>
</protein>
<reference evidence="2 3" key="1">
    <citation type="submission" date="2018-10" db="EMBL/GenBank/DDBJ databases">
        <title>Genomic Encyclopedia of Archaeal and Bacterial Type Strains, Phase II (KMG-II): from individual species to whole genera.</title>
        <authorList>
            <person name="Goeker M."/>
        </authorList>
    </citation>
    <scope>NUCLEOTIDE SEQUENCE [LARGE SCALE GENOMIC DNA]</scope>
    <source>
        <strain evidence="2 3">DSM 29466</strain>
    </source>
</reference>
<keyword evidence="1" id="KW-0732">Signal</keyword>